<dbReference type="InterPro" id="IPR044862">
    <property type="entry name" value="Pro_4_hyd_alph_FE2OG_OXY"/>
</dbReference>
<dbReference type="InterPro" id="IPR039575">
    <property type="entry name" value="P3H"/>
</dbReference>
<gene>
    <name evidence="3" type="ORF">COHA_007191</name>
</gene>
<dbReference type="Pfam" id="PF13640">
    <property type="entry name" value="2OG-FeII_Oxy_3"/>
    <property type="match status" value="1"/>
</dbReference>
<evidence type="ECO:0000313" key="3">
    <source>
        <dbReference type="EMBL" id="KAI7839049.1"/>
    </source>
</evidence>
<dbReference type="Gene3D" id="2.60.120.620">
    <property type="entry name" value="q2cbj1_9rhob like domain"/>
    <property type="match status" value="1"/>
</dbReference>
<dbReference type="InterPro" id="IPR005123">
    <property type="entry name" value="Oxoglu/Fe-dep_dioxygenase_dom"/>
</dbReference>
<comment type="caution">
    <text evidence="3">The sequence shown here is derived from an EMBL/GenBank/DDBJ whole genome shotgun (WGS) entry which is preliminary data.</text>
</comment>
<dbReference type="GO" id="GO:0032963">
    <property type="term" value="P:collagen metabolic process"/>
    <property type="evidence" value="ECO:0007669"/>
    <property type="project" value="InterPro"/>
</dbReference>
<name>A0AAD5DMF1_9CHLO</name>
<feature type="compositionally biased region" description="Acidic residues" evidence="1">
    <location>
        <begin position="410"/>
        <end position="420"/>
    </location>
</feature>
<proteinExistence type="predicted"/>
<feature type="region of interest" description="Disordered" evidence="1">
    <location>
        <begin position="523"/>
        <end position="543"/>
    </location>
</feature>
<organism evidence="3 4">
    <name type="scientific">Chlorella ohadii</name>
    <dbReference type="NCBI Taxonomy" id="2649997"/>
    <lineage>
        <taxon>Eukaryota</taxon>
        <taxon>Viridiplantae</taxon>
        <taxon>Chlorophyta</taxon>
        <taxon>core chlorophytes</taxon>
        <taxon>Trebouxiophyceae</taxon>
        <taxon>Chlorellales</taxon>
        <taxon>Chlorellaceae</taxon>
        <taxon>Chlorella clade</taxon>
        <taxon>Chlorella</taxon>
    </lineage>
</organism>
<dbReference type="Proteomes" id="UP001205105">
    <property type="component" value="Unassembled WGS sequence"/>
</dbReference>
<dbReference type="EMBL" id="JADXDR010000108">
    <property type="protein sequence ID" value="KAI7839049.1"/>
    <property type="molecule type" value="Genomic_DNA"/>
</dbReference>
<dbReference type="PANTHER" id="PTHR14049:SF9">
    <property type="entry name" value="PROCOLLAGEN-PROLINE 3-DIOXYGENASE"/>
    <property type="match status" value="1"/>
</dbReference>
<feature type="domain" description="Fe2OG dioxygenase" evidence="2">
    <location>
        <begin position="24"/>
        <end position="123"/>
    </location>
</feature>
<dbReference type="PANTHER" id="PTHR14049">
    <property type="entry name" value="LEPRECAN 1"/>
    <property type="match status" value="1"/>
</dbReference>
<dbReference type="PROSITE" id="PS51471">
    <property type="entry name" value="FE2OG_OXY"/>
    <property type="match status" value="1"/>
</dbReference>
<dbReference type="AlphaFoldDB" id="A0AAD5DMF1"/>
<keyword evidence="4" id="KW-1185">Reference proteome</keyword>
<accession>A0AAD5DMF1</accession>
<protein>
    <recommendedName>
        <fullName evidence="2">Fe2OG dioxygenase domain-containing protein</fullName>
    </recommendedName>
</protein>
<evidence type="ECO:0000256" key="1">
    <source>
        <dbReference type="SAM" id="MobiDB-lite"/>
    </source>
</evidence>
<sequence>MQVAAREAVRAAVEEALGLQLGLLVEFTGLICWRPGSRIGWHHDANRPYLRQRTHSAVCYLQTAGVEFGGGTFQFEQGADGTDRPQDVLASPGRVVAYDAHEVHGVTPVEWGERCALTLWFTDVPEHCEDSRLLAQLAGAPPRPLGLPSSMWLLEDGTDLRLCRLAMAGLALVHNGCLLHNAEAVPEGEGQQRLQLAVQPAVLSGWLAWKHSTAAPGAAAADPAAAAAAAASTAAGAMAAGGCSGALQDAVQLVPGIEFSGVQQAVLALQRWAWRRCPGSWARERVCSTHLHGLLDGRQQQQQAATQACTCAWLRTCRLSSKNGLNELIREEELAEAATAEAHAQAAHQAALDELLPRWLQLGALFIADYSPTMEARPSGHKRNFSAYDSQQLEPGFDPSGKAARPVEEQAAEGEAEPQEEQQHEEAALTESAAFSLTALRQAQESVIRQIDELQEAGLHFLDHMRAAFLERIAQTKLELGQALDSVEVSLRSNSAQTLDCRKRAALAGELVERLGIRTQDTAAPDLFSAEQEGAAAELPEAE</sequence>
<evidence type="ECO:0000259" key="2">
    <source>
        <dbReference type="PROSITE" id="PS51471"/>
    </source>
</evidence>
<evidence type="ECO:0000313" key="4">
    <source>
        <dbReference type="Proteomes" id="UP001205105"/>
    </source>
</evidence>
<feature type="region of interest" description="Disordered" evidence="1">
    <location>
        <begin position="391"/>
        <end position="428"/>
    </location>
</feature>
<reference evidence="3" key="1">
    <citation type="submission" date="2020-11" db="EMBL/GenBank/DDBJ databases">
        <title>Chlorella ohadii genome sequencing and assembly.</title>
        <authorList>
            <person name="Murik O."/>
            <person name="Treves H."/>
            <person name="Kedem I."/>
            <person name="Shotland Y."/>
            <person name="Kaplan A."/>
        </authorList>
    </citation>
    <scope>NUCLEOTIDE SEQUENCE</scope>
    <source>
        <strain evidence="3">1</strain>
    </source>
</reference>